<sequence length="433" mass="49349">MNEKFQCEYAIDKRWAEAMFWRRVPVQTVLASALFPLVLFGLAWYVKAAWLKILCLLCGLGLVIWNVVAIGKQAAKEIQGSGHVEVTIENDEVRSVLTLENQPEKRVTQPLSRFGAFRQNGKWLLLEGTDQPGDLYVCGSSSELHKLEALFRKRGLIERSGWKDTLGKGLALVLLVAGFAMAVSTLFPDRTGAGALMAWEKQGGYTVHTRWMQTDVDDRDVQTASVWIDGDRLYRVERGEKDGETTQIELSRFHDNTEKVIRLDAKGKVKLIEEAEIAKTDFFFAPVFQTCWEMFEQDMRGNIELSPAFSWRTEGNQTVGELRDFEHWTQRRLRREKAAYTQSQLNAMSLTERMERFSTSRFVPVSVTYTLDAQEGLMRSIAFDALINGKQGKTQERGTIDFEPLALPEDVKEEVEAVFEQDVRHGDRMPAFS</sequence>
<evidence type="ECO:0000313" key="1">
    <source>
        <dbReference type="EMBL" id="TGY66699.1"/>
    </source>
</evidence>
<evidence type="ECO:0000313" key="2">
    <source>
        <dbReference type="Proteomes" id="UP000308836"/>
    </source>
</evidence>
<dbReference type="EMBL" id="SRYG01000004">
    <property type="protein sequence ID" value="TGY66699.1"/>
    <property type="molecule type" value="Genomic_DNA"/>
</dbReference>
<reference evidence="1" key="1">
    <citation type="submission" date="2019-04" db="EMBL/GenBank/DDBJ databases">
        <title>Microbes associate with the intestines of laboratory mice.</title>
        <authorList>
            <person name="Navarre W."/>
            <person name="Wong E."/>
            <person name="Huang K."/>
            <person name="Tropini C."/>
            <person name="Ng K."/>
            <person name="Yu B."/>
        </authorList>
    </citation>
    <scope>NUCLEOTIDE SEQUENCE</scope>
    <source>
        <strain evidence="1">NM09_H32</strain>
    </source>
</reference>
<keyword evidence="2" id="KW-1185">Reference proteome</keyword>
<proteinExistence type="predicted"/>
<comment type="caution">
    <text evidence="1">The sequence shown here is derived from an EMBL/GenBank/DDBJ whole genome shotgun (WGS) entry which is preliminary data.</text>
</comment>
<dbReference type="Proteomes" id="UP000308836">
    <property type="component" value="Unassembled WGS sequence"/>
</dbReference>
<name>A0AC61R8W6_9FIRM</name>
<gene>
    <name evidence="1" type="ORF">E5336_02600</name>
</gene>
<protein>
    <submittedName>
        <fullName evidence="1">Uncharacterized protein</fullName>
    </submittedName>
</protein>
<accession>A0AC61R8W6</accession>
<organism evidence="1 2">
    <name type="scientific">Dubosiella muris</name>
    <dbReference type="NCBI Taxonomy" id="3038133"/>
    <lineage>
        <taxon>Bacteria</taxon>
        <taxon>Bacillati</taxon>
        <taxon>Bacillota</taxon>
        <taxon>Erysipelotrichia</taxon>
        <taxon>Erysipelotrichales</taxon>
        <taxon>Erysipelotrichaceae</taxon>
        <taxon>Dubosiella</taxon>
    </lineage>
</organism>